<organism evidence="16 17">
    <name type="scientific">Caenorhabditis angaria</name>
    <dbReference type="NCBI Taxonomy" id="860376"/>
    <lineage>
        <taxon>Eukaryota</taxon>
        <taxon>Metazoa</taxon>
        <taxon>Ecdysozoa</taxon>
        <taxon>Nematoda</taxon>
        <taxon>Chromadorea</taxon>
        <taxon>Rhabditida</taxon>
        <taxon>Rhabditina</taxon>
        <taxon>Rhabditomorpha</taxon>
        <taxon>Rhabditoidea</taxon>
        <taxon>Rhabditidae</taxon>
        <taxon>Peloderinae</taxon>
        <taxon>Caenorhabditis</taxon>
    </lineage>
</organism>
<evidence type="ECO:0000313" key="16">
    <source>
        <dbReference type="EMBL" id="CAI5444839.1"/>
    </source>
</evidence>
<evidence type="ECO:0000256" key="9">
    <source>
        <dbReference type="ARBA" id="ARBA00022989"/>
    </source>
</evidence>
<name>A0A9P1IGD8_9PELO</name>
<reference evidence="16" key="1">
    <citation type="submission" date="2022-11" db="EMBL/GenBank/DDBJ databases">
        <authorList>
            <person name="Kikuchi T."/>
        </authorList>
    </citation>
    <scope>NUCLEOTIDE SEQUENCE</scope>
    <source>
        <strain evidence="16">PS1010</strain>
    </source>
</reference>
<keyword evidence="11 13" id="KW-0041">Annexin</keyword>
<evidence type="ECO:0000256" key="8">
    <source>
        <dbReference type="ARBA" id="ARBA00022737"/>
    </source>
</evidence>
<dbReference type="AlphaFoldDB" id="A0A9P1IGD8"/>
<evidence type="ECO:0000256" key="10">
    <source>
        <dbReference type="ARBA" id="ARBA00023136"/>
    </source>
</evidence>
<evidence type="ECO:0000256" key="1">
    <source>
        <dbReference type="ARBA" id="ARBA00004167"/>
    </source>
</evidence>
<feature type="transmembrane region" description="Helical" evidence="14">
    <location>
        <begin position="336"/>
        <end position="360"/>
    </location>
</feature>
<accession>A0A9P1IGD8</accession>
<evidence type="ECO:0000256" key="15">
    <source>
        <dbReference type="SAM" id="SignalP"/>
    </source>
</evidence>
<feature type="signal peptide" evidence="15">
    <location>
        <begin position="1"/>
        <end position="16"/>
    </location>
</feature>
<comment type="catalytic activity">
    <reaction evidence="12">
        <text>glucuronate acceptor + UDP-alpha-D-glucuronate = acceptor beta-D-glucuronoside + UDP + H(+)</text>
        <dbReference type="Rhea" id="RHEA:21032"/>
        <dbReference type="ChEBI" id="CHEBI:15378"/>
        <dbReference type="ChEBI" id="CHEBI:58052"/>
        <dbReference type="ChEBI" id="CHEBI:58223"/>
        <dbReference type="ChEBI" id="CHEBI:132367"/>
        <dbReference type="ChEBI" id="CHEBI:132368"/>
        <dbReference type="EC" id="2.4.1.17"/>
    </reaction>
</comment>
<evidence type="ECO:0000256" key="4">
    <source>
        <dbReference type="ARBA" id="ARBA00022676"/>
    </source>
</evidence>
<evidence type="ECO:0000256" key="3">
    <source>
        <dbReference type="ARBA" id="ARBA00009995"/>
    </source>
</evidence>
<evidence type="ECO:0000256" key="11">
    <source>
        <dbReference type="ARBA" id="ARBA00023216"/>
    </source>
</evidence>
<evidence type="ECO:0000256" key="14">
    <source>
        <dbReference type="SAM" id="Phobius"/>
    </source>
</evidence>
<dbReference type="GO" id="GO:0016020">
    <property type="term" value="C:membrane"/>
    <property type="evidence" value="ECO:0007669"/>
    <property type="project" value="UniProtKB-SubCell"/>
</dbReference>
<dbReference type="InterPro" id="IPR035595">
    <property type="entry name" value="UDP_glycos_trans_CS"/>
</dbReference>
<dbReference type="PROSITE" id="PS00223">
    <property type="entry name" value="ANNEXIN_1"/>
    <property type="match status" value="1"/>
</dbReference>
<proteinExistence type="inferred from homology"/>
<keyword evidence="9 14" id="KW-1133">Transmembrane helix</keyword>
<keyword evidence="7 15" id="KW-0732">Signal</keyword>
<dbReference type="PANTHER" id="PTHR48043">
    <property type="entry name" value="EG:EG0003.4 PROTEIN-RELATED"/>
    <property type="match status" value="1"/>
</dbReference>
<dbReference type="InterPro" id="IPR018252">
    <property type="entry name" value="Annexin_repeat_CS"/>
</dbReference>
<dbReference type="EMBL" id="CANHGI010000003">
    <property type="protein sequence ID" value="CAI5444839.1"/>
    <property type="molecule type" value="Genomic_DNA"/>
</dbReference>
<dbReference type="SUPFAM" id="SSF53756">
    <property type="entry name" value="UDP-Glycosyltransferase/glycogen phosphorylase"/>
    <property type="match status" value="1"/>
</dbReference>
<feature type="transmembrane region" description="Helical" evidence="14">
    <location>
        <begin position="867"/>
        <end position="888"/>
    </location>
</feature>
<keyword evidence="10 14" id="KW-0472">Membrane</keyword>
<sequence length="912" mass="103383">MHWICLLFFCVYTVSTKNVGTSDVRDLKSALEGTLNTTEVIRILCNRNNSEIQKIIDLYHSTFGQDLKEVLNEKLSDDDFKYFIIALLDTKPYYEAKLLFDAMNGFGTDEDVLIEILVSRTNKEINEIKKAYWNLYHKDFVKELKDDTEGDLEDFLVLIAAAERDESKHTNIEKAKKDANRLHEAGVASLFHTNEEVFNEILVKQNFDQLRLVFKEYRSHKIFVAAYHEIEVAIDEETSGYINQALKELIQVIRNKSNYFARLFKSGDRKRMIRTIVSRSEIDLKEIVEQFGGKNKLKTFVEKWTSGDLKNGLVTFLENHWYRFTIQGYSYNLGHFVNLTSIIASVISLEQFITFLIFAINSDNLSEYTDSSLGYSAYLALLSAISTVAAIGIVNSYKYVIFVPNISNSQVQFCSRVAETLVGGGHDVTMLFVSHFSDYNTSDVKIPKGVKSYNLNAFVEGASKAEIEKEQAKMIFQETSILDTRLMTMMKKFTNLLNEGCRKVLQDKKFLAWIKNENFDVAYAYVYSTCPQGIIHYAGIPSWVWLNSGPMLDHVASAIGVPTVPSYVPPVMMESTDEMTFFERTKSFIGHALSGVIVGLMAESNTAVFREELNDPNFPSTLEISQKCPLVIVNTNELYDLPRPLLAKVINIGGLGVGFDSAKPLKPEIQKIVDSGKGTIVFSFGSVAAAHEMPEAWKNSILEAFAEFPDYQFFMRYIADDLNDRLPKNVHISKWLPQKDLLLNPKTKAFITHGGYNSLQESISAGVPMITIALFGDQPKNAKLAKKHGFAVNIAKGTISKQTVSDAIREIINNPNYSKNAQRFSSMVRKQPFKANELLLRWSEFLAEFKTLDNLVPAGQKLNFFQYHSLDVMATLLLIVLIILFLIYKTLRFVICKVFCCFGKSQGKLKQN</sequence>
<keyword evidence="6 14" id="KW-0812">Transmembrane</keyword>
<dbReference type="FunFam" id="1.10.220.10:FF:000003">
    <property type="entry name" value="Annexin"/>
    <property type="match status" value="1"/>
</dbReference>
<keyword evidence="4" id="KW-0328">Glycosyltransferase</keyword>
<dbReference type="PROSITE" id="PS00375">
    <property type="entry name" value="UDPGT"/>
    <property type="match status" value="1"/>
</dbReference>
<dbReference type="FunFam" id="3.40.50.2000:FF:000021">
    <property type="entry name" value="UDP-glucuronosyltransferase"/>
    <property type="match status" value="1"/>
</dbReference>
<dbReference type="Gene3D" id="1.10.220.10">
    <property type="entry name" value="Annexin"/>
    <property type="match status" value="4"/>
</dbReference>
<dbReference type="PROSITE" id="PS51897">
    <property type="entry name" value="ANNEXIN_2"/>
    <property type="match status" value="3"/>
</dbReference>
<dbReference type="SUPFAM" id="SSF47874">
    <property type="entry name" value="Annexin"/>
    <property type="match status" value="1"/>
</dbReference>
<dbReference type="InterPro" id="IPR002213">
    <property type="entry name" value="UDP_glucos_trans"/>
</dbReference>
<dbReference type="Pfam" id="PF00201">
    <property type="entry name" value="UDPGT"/>
    <property type="match status" value="1"/>
</dbReference>
<dbReference type="InterPro" id="IPR050271">
    <property type="entry name" value="UDP-glycosyltransferase"/>
</dbReference>
<feature type="chain" id="PRO_5040420826" description="Annexin" evidence="15">
    <location>
        <begin position="17"/>
        <end position="912"/>
    </location>
</feature>
<dbReference type="CDD" id="cd03784">
    <property type="entry name" value="GT1_Gtf-like"/>
    <property type="match status" value="1"/>
</dbReference>
<comment type="subcellular location">
    <subcellularLocation>
        <location evidence="1">Membrane</location>
        <topology evidence="1">Single-pass membrane protein</topology>
    </subcellularLocation>
</comment>
<dbReference type="InterPro" id="IPR018502">
    <property type="entry name" value="Annexin_repeat"/>
</dbReference>
<keyword evidence="13" id="KW-0111">Calcium/phospholipid-binding</keyword>
<comment type="similarity">
    <text evidence="2 13">Belongs to the annexin family.</text>
</comment>
<feature type="transmembrane region" description="Helical" evidence="14">
    <location>
        <begin position="372"/>
        <end position="394"/>
    </location>
</feature>
<dbReference type="Gene3D" id="3.40.50.2000">
    <property type="entry name" value="Glycogen Phosphorylase B"/>
    <property type="match status" value="1"/>
</dbReference>
<comment type="caution">
    <text evidence="16">The sequence shown here is derived from an EMBL/GenBank/DDBJ whole genome shotgun (WGS) entry which is preliminary data.</text>
</comment>
<evidence type="ECO:0000256" key="5">
    <source>
        <dbReference type="ARBA" id="ARBA00022679"/>
    </source>
</evidence>
<evidence type="ECO:0000256" key="7">
    <source>
        <dbReference type="ARBA" id="ARBA00022729"/>
    </source>
</evidence>
<evidence type="ECO:0000256" key="13">
    <source>
        <dbReference type="RuleBase" id="RU003540"/>
    </source>
</evidence>
<dbReference type="OrthoDB" id="416356at2759"/>
<comment type="domain">
    <text evidence="13">A pair of annexin repeats may form one binding site for calcium and phospholipid.</text>
</comment>
<dbReference type="SMART" id="SM00335">
    <property type="entry name" value="ANX"/>
    <property type="match status" value="4"/>
</dbReference>
<evidence type="ECO:0000313" key="17">
    <source>
        <dbReference type="Proteomes" id="UP001152747"/>
    </source>
</evidence>
<keyword evidence="5" id="KW-0808">Transferase</keyword>
<dbReference type="GO" id="GO:0015020">
    <property type="term" value="F:glucuronosyltransferase activity"/>
    <property type="evidence" value="ECO:0007669"/>
    <property type="project" value="UniProtKB-EC"/>
</dbReference>
<keyword evidence="17" id="KW-1185">Reference proteome</keyword>
<evidence type="ECO:0000256" key="6">
    <source>
        <dbReference type="ARBA" id="ARBA00022692"/>
    </source>
</evidence>
<dbReference type="GO" id="GO:0005544">
    <property type="term" value="F:calcium-dependent phospholipid binding"/>
    <property type="evidence" value="ECO:0007669"/>
    <property type="project" value="UniProtKB-KW"/>
</dbReference>
<gene>
    <name evidence="16" type="ORF">CAMP_LOCUS7476</name>
</gene>
<keyword evidence="13" id="KW-0106">Calcium</keyword>
<dbReference type="Pfam" id="PF00191">
    <property type="entry name" value="Annexin"/>
    <property type="match status" value="3"/>
</dbReference>
<evidence type="ECO:0000256" key="2">
    <source>
        <dbReference type="ARBA" id="ARBA00007831"/>
    </source>
</evidence>
<dbReference type="PANTHER" id="PTHR48043:SF145">
    <property type="entry name" value="FI06409P-RELATED"/>
    <property type="match status" value="1"/>
</dbReference>
<keyword evidence="8 13" id="KW-0677">Repeat</keyword>
<dbReference type="PRINTS" id="PR00196">
    <property type="entry name" value="ANNEXIN"/>
</dbReference>
<dbReference type="InterPro" id="IPR001464">
    <property type="entry name" value="Annexin"/>
</dbReference>
<dbReference type="GO" id="GO:0005509">
    <property type="term" value="F:calcium ion binding"/>
    <property type="evidence" value="ECO:0007669"/>
    <property type="project" value="InterPro"/>
</dbReference>
<protein>
    <recommendedName>
        <fullName evidence="13">Annexin</fullName>
    </recommendedName>
</protein>
<dbReference type="Proteomes" id="UP001152747">
    <property type="component" value="Unassembled WGS sequence"/>
</dbReference>
<dbReference type="InterPro" id="IPR037104">
    <property type="entry name" value="Annexin_sf"/>
</dbReference>
<evidence type="ECO:0000256" key="12">
    <source>
        <dbReference type="ARBA" id="ARBA00047475"/>
    </source>
</evidence>
<comment type="similarity">
    <text evidence="3">Belongs to the UDP-glycosyltransferase family.</text>
</comment>